<feature type="non-terminal residue" evidence="1">
    <location>
        <position position="1"/>
    </location>
</feature>
<gene>
    <name evidence="1" type="ORF">H0901_25160</name>
</gene>
<evidence type="ECO:0000313" key="1">
    <source>
        <dbReference type="EMBL" id="MBC1198413.1"/>
    </source>
</evidence>
<proteinExistence type="predicted"/>
<name>A0A841V4L3_MICAE</name>
<accession>A0A841V4L3</accession>
<dbReference type="AlphaFoldDB" id="A0A841V4L3"/>
<reference evidence="1 2" key="1">
    <citation type="submission" date="2020-07" db="EMBL/GenBank/DDBJ databases">
        <title>Genomes of two Microcystis aeruginosa (Cyanobacteria) strains from Florida (USA) with disparate toxicogenic potential.</title>
        <authorList>
            <person name="Lefler F.W."/>
            <person name="Barbosa M."/>
            <person name="Berthold D.E."/>
            <person name="Laughinghouse H.D. IV."/>
        </authorList>
    </citation>
    <scope>NUCLEOTIDE SEQUENCE [LARGE SCALE GENOMIC DNA]</scope>
    <source>
        <strain evidence="1 2">BLCCF158</strain>
    </source>
</reference>
<comment type="caution">
    <text evidence="1">The sequence shown here is derived from an EMBL/GenBank/DDBJ whole genome shotgun (WGS) entry which is preliminary data.</text>
</comment>
<sequence length="96" mass="10297">DLLRSDLGNDTINGGSGFDYYFASYSDRSSGLTMTYDPTTGNGTITIGSEVDTLISIESFNAGRALSGGFEGTDFNDFIVGTSDNENYVWYGLFGN</sequence>
<evidence type="ECO:0008006" key="3">
    <source>
        <dbReference type="Google" id="ProtNLM"/>
    </source>
</evidence>
<dbReference type="Proteomes" id="UP000525432">
    <property type="component" value="Unassembled WGS sequence"/>
</dbReference>
<dbReference type="RefSeq" id="WP_185241654.1">
    <property type="nucleotide sequence ID" value="NZ_JACEGC010000502.1"/>
</dbReference>
<feature type="non-terminal residue" evidence="1">
    <location>
        <position position="96"/>
    </location>
</feature>
<evidence type="ECO:0000313" key="2">
    <source>
        <dbReference type="Proteomes" id="UP000525432"/>
    </source>
</evidence>
<protein>
    <recommendedName>
        <fullName evidence="3">Calcium-binding protein</fullName>
    </recommendedName>
</protein>
<organism evidence="1 2">
    <name type="scientific">Microcystis aeruginosa BLCC-F158</name>
    <dbReference type="NCBI Taxonomy" id="2755316"/>
    <lineage>
        <taxon>Bacteria</taxon>
        <taxon>Bacillati</taxon>
        <taxon>Cyanobacteriota</taxon>
        <taxon>Cyanophyceae</taxon>
        <taxon>Oscillatoriophycideae</taxon>
        <taxon>Chroococcales</taxon>
        <taxon>Microcystaceae</taxon>
        <taxon>Microcystis</taxon>
    </lineage>
</organism>
<dbReference type="EMBL" id="JACEGC010000502">
    <property type="protein sequence ID" value="MBC1198413.1"/>
    <property type="molecule type" value="Genomic_DNA"/>
</dbReference>